<feature type="region of interest" description="Disordered" evidence="1">
    <location>
        <begin position="129"/>
        <end position="157"/>
    </location>
</feature>
<protein>
    <submittedName>
        <fullName evidence="2">Uncharacterized protein</fullName>
    </submittedName>
</protein>
<accession>A0A0U5J968</accession>
<feature type="compositionally biased region" description="Basic and acidic residues" evidence="1">
    <location>
        <begin position="270"/>
        <end position="282"/>
    </location>
</feature>
<sequence length="431" mass="46623">MGGNIPSGGTNDPTFNLNLQYDRPGVDNDVDVSIQGSSGRVSIDIVKGDPNKADTIETFNILEGQNFRITGSFSTSASAPVLDPPLAEAIKQAVMIALTFSLPKDDKTSQAVYDAIIDYQTKVAMANLGMKDPNGKTEGTSTTSSTPPPGGGDPIKQLASNPFFNPSFLANFSAIMDELLNLKRDTSYLEAQVELKARELTIAITTTQSELTLMIAQAQAAEKMVEAITSFIQAGVAAISLAQTWGNAATARKDAEKTLAADKKIEQQNLDKVKAQRDEIEQRSPVVSTDPNGVQTRNPPLTPADEKKLAQYDKEIAGHEKSLQNMDRPEYLRQLINTRTQELNLQSDLKQQIVKNVVAGAGSAIQSGIIAERGSLEALKVMNDGYLDLLRKYGDSTARSKDQEKADFKDLVDFVNKITDSVFKAHSLSPA</sequence>
<gene>
    <name evidence="2" type="ORF">PNK_0345</name>
</gene>
<reference evidence="3" key="1">
    <citation type="submission" date="2015-09" db="EMBL/GenBank/DDBJ databases">
        <authorList>
            <person name="Bertelli C."/>
        </authorList>
    </citation>
    <scope>NUCLEOTIDE SEQUENCE [LARGE SCALE GENOMIC DNA]</scope>
    <source>
        <strain evidence="3">KNic</strain>
    </source>
</reference>
<proteinExistence type="predicted"/>
<dbReference type="PATRIC" id="fig|389348.3.peg.393"/>
<organism evidence="2 3">
    <name type="scientific">Candidatus Protochlamydia naegleriophila</name>
    <dbReference type="NCBI Taxonomy" id="389348"/>
    <lineage>
        <taxon>Bacteria</taxon>
        <taxon>Pseudomonadati</taxon>
        <taxon>Chlamydiota</taxon>
        <taxon>Chlamydiia</taxon>
        <taxon>Parachlamydiales</taxon>
        <taxon>Parachlamydiaceae</taxon>
        <taxon>Candidatus Protochlamydia</taxon>
    </lineage>
</organism>
<dbReference type="KEGG" id="pnl:PNK_0345"/>
<dbReference type="EMBL" id="LN879502">
    <property type="protein sequence ID" value="CUI15982.1"/>
    <property type="molecule type" value="Genomic_DNA"/>
</dbReference>
<name>A0A0U5J968_9BACT</name>
<dbReference type="InParanoid" id="A0A0U5J968"/>
<dbReference type="RefSeq" id="WP_059059910.1">
    <property type="nucleotide sequence ID" value="NZ_LN879502.1"/>
</dbReference>
<dbReference type="AlphaFoldDB" id="A0A0U5J968"/>
<dbReference type="Proteomes" id="UP000069902">
    <property type="component" value="Chromosome cPNK"/>
</dbReference>
<feature type="region of interest" description="Disordered" evidence="1">
    <location>
        <begin position="270"/>
        <end position="304"/>
    </location>
</feature>
<feature type="compositionally biased region" description="Polar residues" evidence="1">
    <location>
        <begin position="285"/>
        <end position="299"/>
    </location>
</feature>
<evidence type="ECO:0000256" key="1">
    <source>
        <dbReference type="SAM" id="MobiDB-lite"/>
    </source>
</evidence>
<dbReference type="STRING" id="389348.PNK_0345"/>
<keyword evidence="3" id="KW-1185">Reference proteome</keyword>
<evidence type="ECO:0000313" key="3">
    <source>
        <dbReference type="Proteomes" id="UP000069902"/>
    </source>
</evidence>
<evidence type="ECO:0000313" key="2">
    <source>
        <dbReference type="EMBL" id="CUI15982.1"/>
    </source>
</evidence>